<accession>B8HUJ0</accession>
<dbReference type="PANTHER" id="PTHR44068">
    <property type="entry name" value="ZGC:194242"/>
    <property type="match status" value="1"/>
</dbReference>
<gene>
    <name evidence="3" type="ordered locus">Cyan7425_3875</name>
</gene>
<dbReference type="InterPro" id="IPR050447">
    <property type="entry name" value="Erg6_SMT_methyltransf"/>
</dbReference>
<feature type="domain" description="Methyltransferase type 11" evidence="2">
    <location>
        <begin position="64"/>
        <end position="159"/>
    </location>
</feature>
<sequence length="268" mass="30592">MNPDKLEATKQWNANPCGTGDYLSSLEYASLEWFEEVRRSRYEVTDTWMKETIDFSIAANKKLLEVGHGIGSDLLTFCEHGAEVYGIDITEKHHQLAKKNFELHGKTCQLKLCDAANIDFPSEYFDVVYSHGVLHHTPDTIRCIGEIYRVLKPGGKFILSLYHTYSAVHLYTVLFYQGLIKGNLIRLGYKGLMSTIEQGADGINIKPLVKTYGKNKLKCILEDFANVEFKVAHFKGNHLPRIGNYIPEYLDKILEPYVGWYIIAFVTK</sequence>
<evidence type="ECO:0000259" key="2">
    <source>
        <dbReference type="Pfam" id="PF08241"/>
    </source>
</evidence>
<evidence type="ECO:0000313" key="3">
    <source>
        <dbReference type="EMBL" id="ACL46192.1"/>
    </source>
</evidence>
<dbReference type="OrthoDB" id="9772751at2"/>
<dbReference type="InterPro" id="IPR013216">
    <property type="entry name" value="Methyltransf_11"/>
</dbReference>
<dbReference type="STRING" id="395961.Cyan7425_3875"/>
<proteinExistence type="predicted"/>
<organism evidence="3">
    <name type="scientific">Cyanothece sp. (strain PCC 7425 / ATCC 29141)</name>
    <dbReference type="NCBI Taxonomy" id="395961"/>
    <lineage>
        <taxon>Bacteria</taxon>
        <taxon>Bacillati</taxon>
        <taxon>Cyanobacteriota</taxon>
        <taxon>Cyanophyceae</taxon>
        <taxon>Gomontiellales</taxon>
        <taxon>Cyanothecaceae</taxon>
        <taxon>Cyanothece</taxon>
    </lineage>
</organism>
<dbReference type="EMBL" id="CP001344">
    <property type="protein sequence ID" value="ACL46192.1"/>
    <property type="molecule type" value="Genomic_DNA"/>
</dbReference>
<dbReference type="GO" id="GO:0032259">
    <property type="term" value="P:methylation"/>
    <property type="evidence" value="ECO:0007669"/>
    <property type="project" value="UniProtKB-KW"/>
</dbReference>
<dbReference type="Pfam" id="PF08241">
    <property type="entry name" value="Methyltransf_11"/>
    <property type="match status" value="1"/>
</dbReference>
<evidence type="ECO:0000256" key="1">
    <source>
        <dbReference type="ARBA" id="ARBA00022679"/>
    </source>
</evidence>
<dbReference type="GO" id="GO:0008757">
    <property type="term" value="F:S-adenosylmethionine-dependent methyltransferase activity"/>
    <property type="evidence" value="ECO:0007669"/>
    <property type="project" value="InterPro"/>
</dbReference>
<dbReference type="eggNOG" id="COG2226">
    <property type="taxonomic scope" value="Bacteria"/>
</dbReference>
<name>B8HUJ0_CYAP4</name>
<dbReference type="SUPFAM" id="SSF53335">
    <property type="entry name" value="S-adenosyl-L-methionine-dependent methyltransferases"/>
    <property type="match status" value="1"/>
</dbReference>
<dbReference type="InterPro" id="IPR029063">
    <property type="entry name" value="SAM-dependent_MTases_sf"/>
</dbReference>
<protein>
    <submittedName>
        <fullName evidence="3">Methyltransferase type 11</fullName>
    </submittedName>
</protein>
<dbReference type="CDD" id="cd02440">
    <property type="entry name" value="AdoMet_MTases"/>
    <property type="match status" value="1"/>
</dbReference>
<dbReference type="Gene3D" id="3.40.50.150">
    <property type="entry name" value="Vaccinia Virus protein VP39"/>
    <property type="match status" value="1"/>
</dbReference>
<dbReference type="KEGG" id="cyn:Cyan7425_3875"/>
<keyword evidence="1 3" id="KW-0808">Transferase</keyword>
<dbReference type="HOGENOM" id="CLU_061914_0_0_3"/>
<reference evidence="3" key="1">
    <citation type="submission" date="2009-01" db="EMBL/GenBank/DDBJ databases">
        <title>Complete sequence of chromosome Cyanothece sp. PCC 7425.</title>
        <authorList>
            <consortium name="US DOE Joint Genome Institute"/>
            <person name="Lucas S."/>
            <person name="Copeland A."/>
            <person name="Lapidus A."/>
            <person name="Glavina del Rio T."/>
            <person name="Dalin E."/>
            <person name="Tice H."/>
            <person name="Bruce D."/>
            <person name="Goodwin L."/>
            <person name="Pitluck S."/>
            <person name="Sims D."/>
            <person name="Meineke L."/>
            <person name="Brettin T."/>
            <person name="Detter J.C."/>
            <person name="Han C."/>
            <person name="Larimer F."/>
            <person name="Land M."/>
            <person name="Hauser L."/>
            <person name="Kyrpides N."/>
            <person name="Ovchinnikova G."/>
            <person name="Liberton M."/>
            <person name="Stoeckel J."/>
            <person name="Banerjee A."/>
            <person name="Singh A."/>
            <person name="Page L."/>
            <person name="Sato H."/>
            <person name="Zhao L."/>
            <person name="Sherman L."/>
            <person name="Pakrasi H."/>
            <person name="Richardson P."/>
        </authorList>
    </citation>
    <scope>NUCLEOTIDE SEQUENCE</scope>
    <source>
        <strain evidence="3">PCC 7425</strain>
    </source>
</reference>
<dbReference type="PANTHER" id="PTHR44068:SF11">
    <property type="entry name" value="GERANYL DIPHOSPHATE 2-C-METHYLTRANSFERASE"/>
    <property type="match status" value="1"/>
</dbReference>
<dbReference type="AlphaFoldDB" id="B8HUJ0"/>
<keyword evidence="3" id="KW-0489">Methyltransferase</keyword>